<organism evidence="6 7">
    <name type="scientific">Azonexus hydrophilus</name>
    <dbReference type="NCBI Taxonomy" id="418702"/>
    <lineage>
        <taxon>Bacteria</taxon>
        <taxon>Pseudomonadati</taxon>
        <taxon>Pseudomonadota</taxon>
        <taxon>Betaproteobacteria</taxon>
        <taxon>Rhodocyclales</taxon>
        <taxon>Azonexaceae</taxon>
        <taxon>Azonexus</taxon>
    </lineage>
</organism>
<feature type="transmembrane region" description="Helical" evidence="5">
    <location>
        <begin position="6"/>
        <end position="24"/>
    </location>
</feature>
<evidence type="ECO:0000313" key="7">
    <source>
        <dbReference type="Proteomes" id="UP000187526"/>
    </source>
</evidence>
<dbReference type="PANTHER" id="PTHR10361:SF24">
    <property type="entry name" value="P3 PROTEIN"/>
    <property type="match status" value="1"/>
</dbReference>
<evidence type="ECO:0000313" key="6">
    <source>
        <dbReference type="EMBL" id="OMG52553.1"/>
    </source>
</evidence>
<dbReference type="InterPro" id="IPR038770">
    <property type="entry name" value="Na+/solute_symporter_sf"/>
</dbReference>
<name>A0A1R1I1F6_9RHOO</name>
<evidence type="ECO:0000256" key="3">
    <source>
        <dbReference type="ARBA" id="ARBA00022989"/>
    </source>
</evidence>
<evidence type="ECO:0000256" key="1">
    <source>
        <dbReference type="ARBA" id="ARBA00004141"/>
    </source>
</evidence>
<dbReference type="OrthoDB" id="9806785at2"/>
<dbReference type="Gene3D" id="1.20.1530.20">
    <property type="match status" value="1"/>
</dbReference>
<sequence length="295" mass="31185">MIDTLFLPLALAFIMFSLGLALRVDDFRAVLGKWRGLGIGLFGQIFLVPLIAAMIGLGLGLSEPMLLGLLIIAACPGGVSSAFITHLARGDTALSLIMTVISSLLALLTLPFIINAVMAWQTGGVPADAMFQPTDLPLGKLLGGVLLVTTLPILLGMFLRLKLQLVGERGERVISKIATGFFVAIVIVTFVSHRETILNGLPQVGTATVLLNVLTMLGGALLAWAANLHRRETIAIALECGLQNAGLGIFVALSLFERPELAIPSVVYALTMNIGAIAFLLVVRSRRSAGWVAVP</sequence>
<comment type="subcellular location">
    <subcellularLocation>
        <location evidence="1">Membrane</location>
        <topology evidence="1">Multi-pass membrane protein</topology>
    </subcellularLocation>
</comment>
<dbReference type="EMBL" id="MTHD01000005">
    <property type="protein sequence ID" value="OMG52553.1"/>
    <property type="molecule type" value="Genomic_DNA"/>
</dbReference>
<proteinExistence type="predicted"/>
<keyword evidence="3 5" id="KW-1133">Transmembrane helix</keyword>
<feature type="transmembrane region" description="Helical" evidence="5">
    <location>
        <begin position="236"/>
        <end position="256"/>
    </location>
</feature>
<evidence type="ECO:0008006" key="8">
    <source>
        <dbReference type="Google" id="ProtNLM"/>
    </source>
</evidence>
<evidence type="ECO:0000256" key="2">
    <source>
        <dbReference type="ARBA" id="ARBA00022692"/>
    </source>
</evidence>
<keyword evidence="2 5" id="KW-0812">Transmembrane</keyword>
<reference evidence="6 7" key="1">
    <citation type="submission" date="2016-10" db="EMBL/GenBank/DDBJ databases">
        <title>Alkaliphiles isolated from bioreactors.</title>
        <authorList>
            <person name="Salah Z."/>
            <person name="Rout S.P."/>
            <person name="Humphreys P.N."/>
        </authorList>
    </citation>
    <scope>NUCLEOTIDE SEQUENCE [LARGE SCALE GENOMIC DNA]</scope>
    <source>
        <strain evidence="6 7">ZS02</strain>
    </source>
</reference>
<dbReference type="Proteomes" id="UP000187526">
    <property type="component" value="Unassembled WGS sequence"/>
</dbReference>
<feature type="transmembrane region" description="Helical" evidence="5">
    <location>
        <begin position="65"/>
        <end position="84"/>
    </location>
</feature>
<dbReference type="Pfam" id="PF01758">
    <property type="entry name" value="SBF"/>
    <property type="match status" value="1"/>
</dbReference>
<protein>
    <recommendedName>
        <fullName evidence="8">Bile acid:sodium symporter</fullName>
    </recommendedName>
</protein>
<feature type="transmembrane region" description="Helical" evidence="5">
    <location>
        <begin position="262"/>
        <end position="283"/>
    </location>
</feature>
<dbReference type="AlphaFoldDB" id="A0A1R1I1F6"/>
<feature type="transmembrane region" description="Helical" evidence="5">
    <location>
        <begin position="36"/>
        <end position="59"/>
    </location>
</feature>
<dbReference type="RefSeq" id="WP_076096578.1">
    <property type="nucleotide sequence ID" value="NZ_MTHD01000005.1"/>
</dbReference>
<dbReference type="PANTHER" id="PTHR10361">
    <property type="entry name" value="SODIUM-BILE ACID COTRANSPORTER"/>
    <property type="match status" value="1"/>
</dbReference>
<feature type="transmembrane region" description="Helical" evidence="5">
    <location>
        <begin position="173"/>
        <end position="192"/>
    </location>
</feature>
<keyword evidence="4 5" id="KW-0472">Membrane</keyword>
<comment type="caution">
    <text evidence="6">The sequence shown here is derived from an EMBL/GenBank/DDBJ whole genome shotgun (WGS) entry which is preliminary data.</text>
</comment>
<feature type="transmembrane region" description="Helical" evidence="5">
    <location>
        <begin position="141"/>
        <end position="161"/>
    </location>
</feature>
<keyword evidence="7" id="KW-1185">Reference proteome</keyword>
<dbReference type="STRING" id="418702.BJN45_14810"/>
<evidence type="ECO:0000256" key="4">
    <source>
        <dbReference type="ARBA" id="ARBA00023136"/>
    </source>
</evidence>
<dbReference type="GO" id="GO:0016020">
    <property type="term" value="C:membrane"/>
    <property type="evidence" value="ECO:0007669"/>
    <property type="project" value="UniProtKB-SubCell"/>
</dbReference>
<accession>A0A1R1I1F6</accession>
<feature type="transmembrane region" description="Helical" evidence="5">
    <location>
        <begin position="96"/>
        <end position="121"/>
    </location>
</feature>
<dbReference type="InterPro" id="IPR002657">
    <property type="entry name" value="BilAc:Na_symport/Acr3"/>
</dbReference>
<evidence type="ECO:0000256" key="5">
    <source>
        <dbReference type="SAM" id="Phobius"/>
    </source>
</evidence>
<feature type="transmembrane region" description="Helical" evidence="5">
    <location>
        <begin position="204"/>
        <end position="224"/>
    </location>
</feature>
<dbReference type="InterPro" id="IPR004710">
    <property type="entry name" value="Bilac:Na_transpt"/>
</dbReference>
<gene>
    <name evidence="6" type="ORF">BJN45_14810</name>
</gene>